<protein>
    <recommendedName>
        <fullName evidence="1">5-formyltetrahydrofolate cyclo-ligase</fullName>
        <ecNumber evidence="1">6.3.3.2</ecNumber>
    </recommendedName>
</protein>
<evidence type="ECO:0000256" key="1">
    <source>
        <dbReference type="RuleBase" id="RU361279"/>
    </source>
</evidence>
<dbReference type="GO" id="GO:0030272">
    <property type="term" value="F:5-formyltetrahydrofolate cyclo-ligase activity"/>
    <property type="evidence" value="ECO:0007669"/>
    <property type="project" value="UniProtKB-EC"/>
</dbReference>
<comment type="catalytic activity">
    <reaction evidence="1">
        <text>(6S)-5-formyl-5,6,7,8-tetrahydrofolate + ATP = (6R)-5,10-methenyltetrahydrofolate + ADP + phosphate</text>
        <dbReference type="Rhea" id="RHEA:10488"/>
        <dbReference type="ChEBI" id="CHEBI:30616"/>
        <dbReference type="ChEBI" id="CHEBI:43474"/>
        <dbReference type="ChEBI" id="CHEBI:57455"/>
        <dbReference type="ChEBI" id="CHEBI:57457"/>
        <dbReference type="ChEBI" id="CHEBI:456216"/>
        <dbReference type="EC" id="6.3.3.2"/>
    </reaction>
</comment>
<dbReference type="EMBL" id="CP076362">
    <property type="protein sequence ID" value="QWK92125.1"/>
    <property type="molecule type" value="Genomic_DNA"/>
</dbReference>
<dbReference type="GO" id="GO:0005524">
    <property type="term" value="F:ATP binding"/>
    <property type="evidence" value="ECO:0007669"/>
    <property type="project" value="UniProtKB-KW"/>
</dbReference>
<keyword evidence="1" id="KW-0547">Nucleotide-binding</keyword>
<reference evidence="2" key="1">
    <citation type="submission" date="2021-06" db="EMBL/GenBank/DDBJ databases">
        <authorList>
            <person name="Lee C.-S."/>
            <person name="Jin L."/>
        </authorList>
    </citation>
    <scope>NUCLEOTIDE SEQUENCE</scope>
    <source>
        <strain evidence="2">Con5</strain>
        <plasmid evidence="2">p1</plasmid>
    </source>
</reference>
<dbReference type="SUPFAM" id="SSF100950">
    <property type="entry name" value="NagB/RpiA/CoA transferase-like"/>
    <property type="match status" value="1"/>
</dbReference>
<evidence type="ECO:0000313" key="2">
    <source>
        <dbReference type="EMBL" id="QWK92125.1"/>
    </source>
</evidence>
<dbReference type="Gene3D" id="3.40.50.10420">
    <property type="entry name" value="NagB/RpiA/CoA transferase-like"/>
    <property type="match status" value="1"/>
</dbReference>
<comment type="similarity">
    <text evidence="1">Belongs to the 5-formyltetrahydrofolate cyclo-ligase family.</text>
</comment>
<name>A0A975P940_9RHOB</name>
<dbReference type="GO" id="GO:0046872">
    <property type="term" value="F:metal ion binding"/>
    <property type="evidence" value="ECO:0007669"/>
    <property type="project" value="UniProtKB-KW"/>
</dbReference>
<geneLocation type="plasmid" evidence="2 3">
    <name>p1</name>
</geneLocation>
<keyword evidence="3" id="KW-1185">Reference proteome</keyword>
<dbReference type="InterPro" id="IPR037171">
    <property type="entry name" value="NagB/RpiA_transferase-like"/>
</dbReference>
<accession>A0A975P940</accession>
<dbReference type="InterPro" id="IPR002698">
    <property type="entry name" value="FTHF_cligase"/>
</dbReference>
<comment type="cofactor">
    <cofactor evidence="1">
        <name>Mg(2+)</name>
        <dbReference type="ChEBI" id="CHEBI:18420"/>
    </cofactor>
</comment>
<keyword evidence="1" id="KW-0067">ATP-binding</keyword>
<dbReference type="Pfam" id="PF01812">
    <property type="entry name" value="5-FTHF_cyc-lig"/>
    <property type="match status" value="1"/>
</dbReference>
<keyword evidence="2" id="KW-0614">Plasmid</keyword>
<organism evidence="2 3">
    <name type="scientific">Gemmobacter fulvus</name>
    <dbReference type="NCBI Taxonomy" id="2840474"/>
    <lineage>
        <taxon>Bacteria</taxon>
        <taxon>Pseudomonadati</taxon>
        <taxon>Pseudomonadota</taxon>
        <taxon>Alphaproteobacteria</taxon>
        <taxon>Rhodobacterales</taxon>
        <taxon>Paracoccaceae</taxon>
        <taxon>Gemmobacter</taxon>
    </lineage>
</organism>
<proteinExistence type="inferred from homology"/>
<dbReference type="EC" id="6.3.3.2" evidence="1"/>
<keyword evidence="1" id="KW-0460">Magnesium</keyword>
<dbReference type="KEGG" id="gfu:KM031_17615"/>
<gene>
    <name evidence="2" type="ORF">KM031_17615</name>
</gene>
<dbReference type="NCBIfam" id="TIGR02727">
    <property type="entry name" value="MTHFS_bact"/>
    <property type="match status" value="1"/>
</dbReference>
<dbReference type="RefSeq" id="WP_215505198.1">
    <property type="nucleotide sequence ID" value="NZ_CP076362.1"/>
</dbReference>
<dbReference type="Proteomes" id="UP000679352">
    <property type="component" value="Plasmid p1"/>
</dbReference>
<dbReference type="InterPro" id="IPR024185">
    <property type="entry name" value="FTHF_cligase-like_sf"/>
</dbReference>
<dbReference type="AlphaFoldDB" id="A0A975P940"/>
<evidence type="ECO:0000313" key="3">
    <source>
        <dbReference type="Proteomes" id="UP000679352"/>
    </source>
</evidence>
<keyword evidence="2" id="KW-0436">Ligase</keyword>
<keyword evidence="1" id="KW-0479">Metal-binding</keyword>
<sequence>MTGDDHNARGYASPPCLAHEIDPAYFDPLATDAAQTRDVVRWRKAERVRLLAERAALPVAVRQDAAARIMPHLETVIRARFGRIEGLTISAWWPIKAELNLRHWLVDLVGRGATVALPVVLTAGTPLVFRRWTPDCPIVQGIWKIPVPAEGPEVVPDVTLAPVVGWDTAGFRLGYGGGYFDRTLAALTPRPFAIGIGLQAAQVQTIFPLPHDIAMDVIVTEAGPHAP</sequence>